<feature type="region of interest" description="Disordered" evidence="1">
    <location>
        <begin position="60"/>
        <end position="79"/>
    </location>
</feature>
<accession>A0A1M5XMS0</accession>
<dbReference type="InterPro" id="IPR014229">
    <property type="entry name" value="Spore_YtfJ"/>
</dbReference>
<dbReference type="OrthoDB" id="9796262at2"/>
<keyword evidence="3" id="KW-1185">Reference proteome</keyword>
<dbReference type="Pfam" id="PF09579">
    <property type="entry name" value="Spore_YtfJ"/>
    <property type="match status" value="1"/>
</dbReference>
<dbReference type="PIRSF" id="PIRSF021377">
    <property type="entry name" value="YtfJ"/>
    <property type="match status" value="1"/>
</dbReference>
<reference evidence="2 3" key="1">
    <citation type="submission" date="2016-11" db="EMBL/GenBank/DDBJ databases">
        <authorList>
            <person name="Jaros S."/>
            <person name="Januszkiewicz K."/>
            <person name="Wedrychowicz H."/>
        </authorList>
    </citation>
    <scope>NUCLEOTIDE SEQUENCE [LARGE SCALE GENOMIC DNA]</scope>
    <source>
        <strain evidence="2 3">DSM 13106</strain>
    </source>
</reference>
<feature type="compositionally biased region" description="Basic and acidic residues" evidence="1">
    <location>
        <begin position="64"/>
        <end position="74"/>
    </location>
</feature>
<gene>
    <name evidence="2" type="ORF">SAMN02745180_01756</name>
</gene>
<dbReference type="PANTHER" id="PTHR39162">
    <property type="entry name" value="GLL3345 PROTEIN"/>
    <property type="match status" value="1"/>
</dbReference>
<protein>
    <submittedName>
        <fullName evidence="2">Sporulation protein YtfJ</fullName>
    </submittedName>
</protein>
<dbReference type="AlphaFoldDB" id="A0A1M5XMS0"/>
<evidence type="ECO:0000313" key="2">
    <source>
        <dbReference type="EMBL" id="SHI01120.1"/>
    </source>
</evidence>
<dbReference type="EMBL" id="FQXR01000007">
    <property type="protein sequence ID" value="SHI01120.1"/>
    <property type="molecule type" value="Genomic_DNA"/>
</dbReference>
<name>A0A1M5XMS0_9FIRM</name>
<organism evidence="2 3">
    <name type="scientific">Sporanaerobacter acetigenes DSM 13106</name>
    <dbReference type="NCBI Taxonomy" id="1123281"/>
    <lineage>
        <taxon>Bacteria</taxon>
        <taxon>Bacillati</taxon>
        <taxon>Bacillota</taxon>
        <taxon>Tissierellia</taxon>
        <taxon>Tissierellales</taxon>
        <taxon>Sporanaerobacteraceae</taxon>
        <taxon>Sporanaerobacter</taxon>
    </lineage>
</organism>
<dbReference type="PANTHER" id="PTHR39162:SF1">
    <property type="entry name" value="SPORULATION PROTEIN YTFJ"/>
    <property type="match status" value="1"/>
</dbReference>
<dbReference type="Proteomes" id="UP000184389">
    <property type="component" value="Unassembled WGS sequence"/>
</dbReference>
<evidence type="ECO:0000313" key="3">
    <source>
        <dbReference type="Proteomes" id="UP000184389"/>
    </source>
</evidence>
<proteinExistence type="predicted"/>
<sequence>MPTHPIQGLMETTMSSLKDMVDVNIIVGDPVQSPDGSVIIPVSKVSFGFASGGTEFNSAVKKGRKEDNTEEEKLPFGGGTGAGVTVNPVAFMIVGNNQMKLMPVDEGSNALSNLFDLMGNLATNLANKDNQNGNANNTNMGDINS</sequence>
<feature type="region of interest" description="Disordered" evidence="1">
    <location>
        <begin position="126"/>
        <end position="145"/>
    </location>
</feature>
<dbReference type="STRING" id="1123281.SAMN02745180_01756"/>
<dbReference type="NCBIfam" id="TIGR02874">
    <property type="entry name" value="spore_ytfJ"/>
    <property type="match status" value="1"/>
</dbReference>
<evidence type="ECO:0000256" key="1">
    <source>
        <dbReference type="SAM" id="MobiDB-lite"/>
    </source>
</evidence>